<dbReference type="Proteomes" id="UP000435802">
    <property type="component" value="Unassembled WGS sequence"/>
</dbReference>
<feature type="domain" description="HTH lysR-type" evidence="5">
    <location>
        <begin position="18"/>
        <end position="74"/>
    </location>
</feature>
<dbReference type="GO" id="GO:0003700">
    <property type="term" value="F:DNA-binding transcription factor activity"/>
    <property type="evidence" value="ECO:0007669"/>
    <property type="project" value="InterPro"/>
</dbReference>
<evidence type="ECO:0000259" key="5">
    <source>
        <dbReference type="PROSITE" id="PS50931"/>
    </source>
</evidence>
<dbReference type="Gene3D" id="3.40.190.290">
    <property type="match status" value="1"/>
</dbReference>
<dbReference type="Pfam" id="PF00126">
    <property type="entry name" value="HTH_1"/>
    <property type="match status" value="1"/>
</dbReference>
<protein>
    <submittedName>
        <fullName evidence="6">LysR family transcriptional regulator</fullName>
    </submittedName>
</protein>
<sequence>MINKVRQRVLNLSLGDAELRLLRVFASVVQHGGFTAAQSALGMTQATISTHMRHLEERIGLRLCTRGRSGFQLTEEGRLVYDAALELFGSLEKFQSRIGEAQGELSGNLSFGTVDAMISNRDLNLPGALAAFHAEAPRVHLEIDVAAPQVLHQGLLNGAYQIALMPSVGSVMPNFRSHPVFSEVQKLYCAEGHPLFDRPDADLTDALLEAQSFAGRTYMLNETICGVNFNWAAATPHMEGTLLLLLSGAYIGFLPDHYADEWVRNGRLRILAPERMTFEDMFHIAYPRNKPSRAAETLAAAIARSVRKLR</sequence>
<evidence type="ECO:0000256" key="4">
    <source>
        <dbReference type="ARBA" id="ARBA00023163"/>
    </source>
</evidence>
<dbReference type="Gene3D" id="1.10.10.10">
    <property type="entry name" value="Winged helix-like DNA-binding domain superfamily/Winged helix DNA-binding domain"/>
    <property type="match status" value="1"/>
</dbReference>
<dbReference type="GO" id="GO:0000976">
    <property type="term" value="F:transcription cis-regulatory region binding"/>
    <property type="evidence" value="ECO:0007669"/>
    <property type="project" value="TreeGrafter"/>
</dbReference>
<dbReference type="InterPro" id="IPR036388">
    <property type="entry name" value="WH-like_DNA-bd_sf"/>
</dbReference>
<dbReference type="SUPFAM" id="SSF46785">
    <property type="entry name" value="Winged helix' DNA-binding domain"/>
    <property type="match status" value="1"/>
</dbReference>
<dbReference type="RefSeq" id="WP_160858933.1">
    <property type="nucleotide sequence ID" value="NZ_WUMK01000003.1"/>
</dbReference>
<proteinExistence type="inferred from homology"/>
<gene>
    <name evidence="6" type="ORF">GR138_10130</name>
</gene>
<dbReference type="AlphaFoldDB" id="A0A6N8SA58"/>
<keyword evidence="3" id="KW-0238">DNA-binding</keyword>
<comment type="similarity">
    <text evidence="1">Belongs to the LysR transcriptional regulatory family.</text>
</comment>
<dbReference type="InterPro" id="IPR036390">
    <property type="entry name" value="WH_DNA-bd_sf"/>
</dbReference>
<name>A0A6N8SA58_9HYPH</name>
<accession>A0A6N8SA58</accession>
<evidence type="ECO:0000256" key="3">
    <source>
        <dbReference type="ARBA" id="ARBA00023125"/>
    </source>
</evidence>
<evidence type="ECO:0000313" key="7">
    <source>
        <dbReference type="Proteomes" id="UP000435802"/>
    </source>
</evidence>
<evidence type="ECO:0000256" key="2">
    <source>
        <dbReference type="ARBA" id="ARBA00023015"/>
    </source>
</evidence>
<dbReference type="EMBL" id="WUMK01000003">
    <property type="protein sequence ID" value="MXN45551.1"/>
    <property type="molecule type" value="Genomic_DNA"/>
</dbReference>
<keyword evidence="2" id="KW-0805">Transcription regulation</keyword>
<dbReference type="PROSITE" id="PS50931">
    <property type="entry name" value="HTH_LYSR"/>
    <property type="match status" value="1"/>
</dbReference>
<dbReference type="CDD" id="cd05466">
    <property type="entry name" value="PBP2_LTTR_substrate"/>
    <property type="match status" value="1"/>
</dbReference>
<dbReference type="InterPro" id="IPR000847">
    <property type="entry name" value="LysR_HTH_N"/>
</dbReference>
<comment type="caution">
    <text evidence="6">The sequence shown here is derived from an EMBL/GenBank/DDBJ whole genome shotgun (WGS) entry which is preliminary data.</text>
</comment>
<organism evidence="6 7">
    <name type="scientific">Shinella kummerowiae</name>
    <dbReference type="NCBI Taxonomy" id="417745"/>
    <lineage>
        <taxon>Bacteria</taxon>
        <taxon>Pseudomonadati</taxon>
        <taxon>Pseudomonadota</taxon>
        <taxon>Alphaproteobacteria</taxon>
        <taxon>Hyphomicrobiales</taxon>
        <taxon>Rhizobiaceae</taxon>
        <taxon>Shinella</taxon>
    </lineage>
</organism>
<dbReference type="PANTHER" id="PTHR30126">
    <property type="entry name" value="HTH-TYPE TRANSCRIPTIONAL REGULATOR"/>
    <property type="match status" value="1"/>
</dbReference>
<dbReference type="Pfam" id="PF03466">
    <property type="entry name" value="LysR_substrate"/>
    <property type="match status" value="1"/>
</dbReference>
<dbReference type="SUPFAM" id="SSF53850">
    <property type="entry name" value="Periplasmic binding protein-like II"/>
    <property type="match status" value="1"/>
</dbReference>
<evidence type="ECO:0000313" key="6">
    <source>
        <dbReference type="EMBL" id="MXN45551.1"/>
    </source>
</evidence>
<dbReference type="OrthoDB" id="7506954at2"/>
<keyword evidence="7" id="KW-1185">Reference proteome</keyword>
<keyword evidence="4" id="KW-0804">Transcription</keyword>
<dbReference type="InterPro" id="IPR005119">
    <property type="entry name" value="LysR_subst-bd"/>
</dbReference>
<reference evidence="6 7" key="1">
    <citation type="submission" date="2019-12" db="EMBL/GenBank/DDBJ databases">
        <title>Shinella kummerowiae sp. nov., a symbiotic bacterium isolated from root nodules of the herbal legume Kummerowia stipulacea.</title>
        <authorList>
            <person name="Gao J."/>
        </authorList>
    </citation>
    <scope>NUCLEOTIDE SEQUENCE [LARGE SCALE GENOMIC DNA]</scope>
    <source>
        <strain evidence="6 7">CCBAU 25048</strain>
    </source>
</reference>
<dbReference type="PANTHER" id="PTHR30126:SF98">
    <property type="entry name" value="HTH-TYPE TRANSCRIPTIONAL ACTIVATOR BAUR"/>
    <property type="match status" value="1"/>
</dbReference>
<evidence type="ECO:0000256" key="1">
    <source>
        <dbReference type="ARBA" id="ARBA00009437"/>
    </source>
</evidence>